<feature type="compositionally biased region" description="Low complexity" evidence="8">
    <location>
        <begin position="505"/>
        <end position="516"/>
    </location>
</feature>
<dbReference type="GO" id="GO:0071037">
    <property type="term" value="P:nuclear polyadenylation-dependent snRNA catabolic process"/>
    <property type="evidence" value="ECO:0007669"/>
    <property type="project" value="TreeGrafter"/>
</dbReference>
<feature type="compositionally biased region" description="Polar residues" evidence="8">
    <location>
        <begin position="155"/>
        <end position="173"/>
    </location>
</feature>
<keyword evidence="3" id="KW-0677">Repeat</keyword>
<dbReference type="GeneID" id="43635128"/>
<feature type="domain" description="CCHC-type" evidence="9">
    <location>
        <begin position="353"/>
        <end position="370"/>
    </location>
</feature>
<dbReference type="SUPFAM" id="SSF57756">
    <property type="entry name" value="Retrovirus zinc finger-like domains"/>
    <property type="match status" value="1"/>
</dbReference>
<dbReference type="InterPro" id="IPR036875">
    <property type="entry name" value="Znf_CCHC_sf"/>
</dbReference>
<feature type="compositionally biased region" description="Gly residues" evidence="8">
    <location>
        <begin position="582"/>
        <end position="603"/>
    </location>
</feature>
<dbReference type="PROSITE" id="PS50158">
    <property type="entry name" value="ZF_CCHC"/>
    <property type="match status" value="1"/>
</dbReference>
<dbReference type="GO" id="GO:0031499">
    <property type="term" value="C:TRAMP complex"/>
    <property type="evidence" value="ECO:0007669"/>
    <property type="project" value="TreeGrafter"/>
</dbReference>
<dbReference type="OrthoDB" id="7608935at2759"/>
<organism evidence="10 11">
    <name type="scientific">Aspergillus pseudotamarii</name>
    <dbReference type="NCBI Taxonomy" id="132259"/>
    <lineage>
        <taxon>Eukaryota</taxon>
        <taxon>Fungi</taxon>
        <taxon>Dikarya</taxon>
        <taxon>Ascomycota</taxon>
        <taxon>Pezizomycotina</taxon>
        <taxon>Eurotiomycetes</taxon>
        <taxon>Eurotiomycetidae</taxon>
        <taxon>Eurotiales</taxon>
        <taxon>Aspergillaceae</taxon>
        <taxon>Aspergillus</taxon>
        <taxon>Aspergillus subgen. Circumdati</taxon>
    </lineage>
</organism>
<evidence type="ECO:0000256" key="5">
    <source>
        <dbReference type="ARBA" id="ARBA00022833"/>
    </source>
</evidence>
<name>A0A5N6STG4_ASPPS</name>
<dbReference type="InterPro" id="IPR001878">
    <property type="entry name" value="Znf_CCHC"/>
</dbReference>
<evidence type="ECO:0000256" key="2">
    <source>
        <dbReference type="ARBA" id="ARBA00022723"/>
    </source>
</evidence>
<dbReference type="PANTHER" id="PTHR46543:SF1">
    <property type="entry name" value="ZINC FINGER CCHC DOMAIN-CONTAINING PROTEIN 7"/>
    <property type="match status" value="1"/>
</dbReference>
<feature type="region of interest" description="Disordered" evidence="8">
    <location>
        <begin position="454"/>
        <end position="622"/>
    </location>
</feature>
<gene>
    <name evidence="10" type="ORF">BDV38DRAFT_107243</name>
</gene>
<keyword evidence="6" id="KW-0539">Nucleus</keyword>
<dbReference type="SMART" id="SM00343">
    <property type="entry name" value="ZnF_C2HC"/>
    <property type="match status" value="5"/>
</dbReference>
<keyword evidence="11" id="KW-1185">Reference proteome</keyword>
<dbReference type="RefSeq" id="XP_031912746.1">
    <property type="nucleotide sequence ID" value="XM_032050918.1"/>
</dbReference>
<feature type="compositionally biased region" description="Acidic residues" evidence="8">
    <location>
        <begin position="87"/>
        <end position="98"/>
    </location>
</feature>
<evidence type="ECO:0000313" key="10">
    <source>
        <dbReference type="EMBL" id="KAE8136683.1"/>
    </source>
</evidence>
<dbReference type="Proteomes" id="UP000325672">
    <property type="component" value="Unassembled WGS sequence"/>
</dbReference>
<reference evidence="10 11" key="1">
    <citation type="submission" date="2019-04" db="EMBL/GenBank/DDBJ databases">
        <title>Friends and foes A comparative genomics study of 23 Aspergillus species from section Flavi.</title>
        <authorList>
            <consortium name="DOE Joint Genome Institute"/>
            <person name="Kjaerbolling I."/>
            <person name="Vesth T."/>
            <person name="Frisvad J.C."/>
            <person name="Nybo J.L."/>
            <person name="Theobald S."/>
            <person name="Kildgaard S."/>
            <person name="Isbrandt T."/>
            <person name="Kuo A."/>
            <person name="Sato A."/>
            <person name="Lyhne E.K."/>
            <person name="Kogle M.E."/>
            <person name="Wiebenga A."/>
            <person name="Kun R.S."/>
            <person name="Lubbers R.J."/>
            <person name="Makela M.R."/>
            <person name="Barry K."/>
            <person name="Chovatia M."/>
            <person name="Clum A."/>
            <person name="Daum C."/>
            <person name="Haridas S."/>
            <person name="He G."/>
            <person name="LaButti K."/>
            <person name="Lipzen A."/>
            <person name="Mondo S."/>
            <person name="Riley R."/>
            <person name="Salamov A."/>
            <person name="Simmons B.A."/>
            <person name="Magnuson J.K."/>
            <person name="Henrissat B."/>
            <person name="Mortensen U.H."/>
            <person name="Larsen T.O."/>
            <person name="Devries R.P."/>
            <person name="Grigoriev I.V."/>
            <person name="Machida M."/>
            <person name="Baker S.E."/>
            <person name="Andersen M.R."/>
        </authorList>
    </citation>
    <scope>NUCLEOTIDE SEQUENCE [LARGE SCALE GENOMIC DNA]</scope>
    <source>
        <strain evidence="10 11">CBS 117625</strain>
    </source>
</reference>
<dbReference type="GO" id="GO:0071036">
    <property type="term" value="P:nuclear polyadenylation-dependent snoRNA catabolic process"/>
    <property type="evidence" value="ECO:0007669"/>
    <property type="project" value="TreeGrafter"/>
</dbReference>
<evidence type="ECO:0000313" key="11">
    <source>
        <dbReference type="Proteomes" id="UP000325672"/>
    </source>
</evidence>
<evidence type="ECO:0000256" key="7">
    <source>
        <dbReference type="PROSITE-ProRule" id="PRU00047"/>
    </source>
</evidence>
<accession>A0A5N6STG4</accession>
<dbReference type="GO" id="GO:0071031">
    <property type="term" value="P:nuclear mRNA surveillance of mRNA 3'-end processing"/>
    <property type="evidence" value="ECO:0007669"/>
    <property type="project" value="TreeGrafter"/>
</dbReference>
<feature type="compositionally biased region" description="Polar residues" evidence="8">
    <location>
        <begin position="115"/>
        <end position="137"/>
    </location>
</feature>
<evidence type="ECO:0000259" key="9">
    <source>
        <dbReference type="PROSITE" id="PS50158"/>
    </source>
</evidence>
<proteinExistence type="predicted"/>
<keyword evidence="5" id="KW-0862">Zinc</keyword>
<dbReference type="AlphaFoldDB" id="A0A5N6STG4"/>
<evidence type="ECO:0000256" key="3">
    <source>
        <dbReference type="ARBA" id="ARBA00022737"/>
    </source>
</evidence>
<feature type="compositionally biased region" description="Acidic residues" evidence="8">
    <location>
        <begin position="196"/>
        <end position="208"/>
    </location>
</feature>
<dbReference type="GO" id="GO:0071035">
    <property type="term" value="P:nuclear polyadenylation-dependent rRNA catabolic process"/>
    <property type="evidence" value="ECO:0007669"/>
    <property type="project" value="TreeGrafter"/>
</dbReference>
<dbReference type="Gene3D" id="4.10.60.10">
    <property type="entry name" value="Zinc finger, CCHC-type"/>
    <property type="match status" value="1"/>
</dbReference>
<evidence type="ECO:0000256" key="8">
    <source>
        <dbReference type="SAM" id="MobiDB-lite"/>
    </source>
</evidence>
<feature type="compositionally biased region" description="Acidic residues" evidence="8">
    <location>
        <begin position="174"/>
        <end position="186"/>
    </location>
</feature>
<feature type="region of interest" description="Disordered" evidence="8">
    <location>
        <begin position="1"/>
        <end position="263"/>
    </location>
</feature>
<feature type="compositionally biased region" description="Basic and acidic residues" evidence="8">
    <location>
        <begin position="138"/>
        <end position="154"/>
    </location>
</feature>
<keyword evidence="4 7" id="KW-0863">Zinc-finger</keyword>
<sequence length="622" mass="67166">MPDSPGDDNNDSRTASVGAQRNRATSTNGSRQSSIDSSNSHPKKRQRRNGKVGPTDARDFVPQGATFSANTLEVDPDSTSSSGSSGSDDESNSSDDGNEASSQAGPQPAVAPNWNKASKSTIRTSLNKRGTKANEGQQDSRFDAVNDKYWRSRSESVSTGGANDNVSQTNSDGASEEGEVQEDDSSDSSRMHLSGDSDDSSLDSEADDSILLNINSRGQTQSANQKQNGGLSLHDDDYDPESLPVSQSITNGHAFDGAADGSPTTSKEAAFRFFAQKYPTNPETLADLKREDMEAQAKYIFYDREINDINLQLPVACTECMREGHLAEVCPYKECVHCGAWDQHQSSFCPSWRRCQKCRERGHDQRNCPSLLKGSASEIPCDLCGSSAHLELECDFMWKAHRQEPPAGPVLVSISCSHCTSSHHLVGDCPSLPQPLKSSSWTLRGIDPNMVTNINSVVNGRSGGPSSRGRGGMKIRGRADAHSSPDDSDDLMTRRRPVGRGGNRGNIRIGSGIGKNKNLAPAGSRGPDMDSRQFYRDRQDFHSGNGRQRSLSPNPRRGRGKDSWQPAPRSPPRGQSRPPPRGGRGGGRGRGGRGNGNKRGGNGDAYRPMPSAAKKAWDKYRL</sequence>
<protein>
    <recommendedName>
        <fullName evidence="9">CCHC-type domain-containing protein</fullName>
    </recommendedName>
</protein>
<feature type="compositionally biased region" description="Basic and acidic residues" evidence="8">
    <location>
        <begin position="527"/>
        <end position="541"/>
    </location>
</feature>
<evidence type="ECO:0000256" key="4">
    <source>
        <dbReference type="ARBA" id="ARBA00022771"/>
    </source>
</evidence>
<dbReference type="GO" id="GO:0008270">
    <property type="term" value="F:zinc ion binding"/>
    <property type="evidence" value="ECO:0007669"/>
    <property type="project" value="UniProtKB-KW"/>
</dbReference>
<feature type="compositionally biased region" description="Polar residues" evidence="8">
    <location>
        <begin position="213"/>
        <end position="230"/>
    </location>
</feature>
<keyword evidence="2" id="KW-0479">Metal-binding</keyword>
<dbReference type="PANTHER" id="PTHR46543">
    <property type="entry name" value="ZINC FINGER CCHC DOMAIN-CONTAINING PROTEIN 7"/>
    <property type="match status" value="1"/>
</dbReference>
<dbReference type="GO" id="GO:0071038">
    <property type="term" value="P:TRAMP-dependent tRNA surveillance pathway"/>
    <property type="evidence" value="ECO:0007669"/>
    <property type="project" value="TreeGrafter"/>
</dbReference>
<comment type="subcellular location">
    <subcellularLocation>
        <location evidence="1">Nucleus</location>
    </subcellularLocation>
</comment>
<dbReference type="GO" id="GO:0071039">
    <property type="term" value="P:nuclear polyadenylation-dependent CUT catabolic process"/>
    <property type="evidence" value="ECO:0007669"/>
    <property type="project" value="TreeGrafter"/>
</dbReference>
<feature type="compositionally biased region" description="Polar residues" evidence="8">
    <location>
        <begin position="12"/>
        <end position="40"/>
    </location>
</feature>
<evidence type="ECO:0000256" key="1">
    <source>
        <dbReference type="ARBA" id="ARBA00004123"/>
    </source>
</evidence>
<evidence type="ECO:0000256" key="6">
    <source>
        <dbReference type="ARBA" id="ARBA00023242"/>
    </source>
</evidence>
<dbReference type="GO" id="GO:0003723">
    <property type="term" value="F:RNA binding"/>
    <property type="evidence" value="ECO:0007669"/>
    <property type="project" value="TreeGrafter"/>
</dbReference>
<feature type="compositionally biased region" description="Low complexity" evidence="8">
    <location>
        <begin position="77"/>
        <end position="86"/>
    </location>
</feature>
<feature type="compositionally biased region" description="Basic residues" evidence="8">
    <location>
        <begin position="41"/>
        <end position="50"/>
    </location>
</feature>
<dbReference type="EMBL" id="ML743582">
    <property type="protein sequence ID" value="KAE8136683.1"/>
    <property type="molecule type" value="Genomic_DNA"/>
</dbReference>
<dbReference type="InterPro" id="IPR051644">
    <property type="entry name" value="TRAMP_AT-DNA-binding"/>
</dbReference>